<dbReference type="InterPro" id="IPR050164">
    <property type="entry name" value="Peptidase_C19"/>
</dbReference>
<dbReference type="PROSITE" id="PS00973">
    <property type="entry name" value="USP_2"/>
    <property type="match status" value="1"/>
</dbReference>
<dbReference type="GO" id="GO:0016579">
    <property type="term" value="P:protein deubiquitination"/>
    <property type="evidence" value="ECO:0007669"/>
    <property type="project" value="InterPro"/>
</dbReference>
<dbReference type="InterPro" id="IPR001394">
    <property type="entry name" value="Peptidase_C19_UCH"/>
</dbReference>
<dbReference type="PROSITE" id="PS00972">
    <property type="entry name" value="USP_1"/>
    <property type="match status" value="1"/>
</dbReference>
<dbReference type="GO" id="GO:0005829">
    <property type="term" value="C:cytosol"/>
    <property type="evidence" value="ECO:0000318"/>
    <property type="project" value="GO_Central"/>
</dbReference>
<dbReference type="STRING" id="88036.D8R474"/>
<protein>
    <recommendedName>
        <fullName evidence="2">USP domain-containing protein</fullName>
    </recommendedName>
</protein>
<keyword evidence="4" id="KW-1185">Reference proteome</keyword>
<accession>D8R474</accession>
<evidence type="ECO:0000256" key="1">
    <source>
        <dbReference type="ARBA" id="ARBA00009085"/>
    </source>
</evidence>
<dbReference type="CDD" id="cd02661">
    <property type="entry name" value="Peptidase_C19E"/>
    <property type="match status" value="1"/>
</dbReference>
<dbReference type="InterPro" id="IPR028889">
    <property type="entry name" value="USP"/>
</dbReference>
<dbReference type="InterPro" id="IPR038765">
    <property type="entry name" value="Papain-like_cys_pep_sf"/>
</dbReference>
<dbReference type="HOGENOM" id="CLU_008279_10_0_1"/>
<dbReference type="PANTHER" id="PTHR24006:SF663">
    <property type="entry name" value="UBIQUITIN CARBOXYL-TERMINAL HYDROLASE 23"/>
    <property type="match status" value="1"/>
</dbReference>
<dbReference type="PANTHER" id="PTHR24006">
    <property type="entry name" value="UBIQUITIN CARBOXYL-TERMINAL HYDROLASE"/>
    <property type="match status" value="1"/>
</dbReference>
<dbReference type="GO" id="GO:0004843">
    <property type="term" value="F:cysteine-type deubiquitinase activity"/>
    <property type="evidence" value="ECO:0000318"/>
    <property type="project" value="GO_Central"/>
</dbReference>
<dbReference type="FunFam" id="3.90.70.10:FF:000078">
    <property type="entry name" value="Ubiquitin carboxyl-terminal hydrolase 23"/>
    <property type="match status" value="1"/>
</dbReference>
<dbReference type="Gene3D" id="3.90.70.10">
    <property type="entry name" value="Cysteine proteinases"/>
    <property type="match status" value="1"/>
</dbReference>
<sequence>GAGLTNLGNTCFLNSVLQCLTYTQPLAEFLKSGQHKLLCKSSGFCAMCALEGHVKNALQSWGKVIAPNHMISRVNYSNAGISRAFQPWRQEDAHEFLRYLMEALQKDCLPSKTPMNSPEQEKTLLYKIFGGRLRSQVKCSNCLERSETVDPFLDLSLDITRADSLGKALAWFTANEILDGDNKYHCEKCKKKVRAIKRFTIETAPNVLTVQFKRFSSTGLHGQKIDKKVHFGRKLDITPFMSNARDGAVYDLYGVLVHAGWSTRSGHYYCFVRTSSDMWHVLDDSRVQQLSEQTVLNQKAYILFYIRKT</sequence>
<dbReference type="PROSITE" id="PS50235">
    <property type="entry name" value="USP_3"/>
    <property type="match status" value="1"/>
</dbReference>
<dbReference type="InterPro" id="IPR018200">
    <property type="entry name" value="USP_CS"/>
</dbReference>
<evidence type="ECO:0000313" key="3">
    <source>
        <dbReference type="EMBL" id="EFJ33412.1"/>
    </source>
</evidence>
<feature type="non-terminal residue" evidence="3">
    <location>
        <position position="1"/>
    </location>
</feature>
<evidence type="ECO:0000259" key="2">
    <source>
        <dbReference type="PROSITE" id="PS50235"/>
    </source>
</evidence>
<feature type="domain" description="USP" evidence="2">
    <location>
        <begin position="2"/>
        <end position="308"/>
    </location>
</feature>
<dbReference type="EMBL" id="GL377571">
    <property type="protein sequence ID" value="EFJ33412.1"/>
    <property type="molecule type" value="Genomic_DNA"/>
</dbReference>
<dbReference type="AlphaFoldDB" id="D8R474"/>
<gene>
    <name evidence="3" type="ORF">SELMODRAFT_1903</name>
</gene>
<dbReference type="SUPFAM" id="SSF54001">
    <property type="entry name" value="Cysteine proteinases"/>
    <property type="match status" value="1"/>
</dbReference>
<dbReference type="Proteomes" id="UP000001514">
    <property type="component" value="Unassembled WGS sequence"/>
</dbReference>
<dbReference type="OMA" id="YFSGYQQ"/>
<proteinExistence type="inferred from homology"/>
<name>D8R474_SELML</name>
<evidence type="ECO:0000313" key="4">
    <source>
        <dbReference type="Proteomes" id="UP000001514"/>
    </source>
</evidence>
<feature type="non-terminal residue" evidence="3">
    <location>
        <position position="309"/>
    </location>
</feature>
<reference evidence="3 4" key="1">
    <citation type="journal article" date="2011" name="Science">
        <title>The Selaginella genome identifies genetic changes associated with the evolution of vascular plants.</title>
        <authorList>
            <person name="Banks J.A."/>
            <person name="Nishiyama T."/>
            <person name="Hasebe M."/>
            <person name="Bowman J.L."/>
            <person name="Gribskov M."/>
            <person name="dePamphilis C."/>
            <person name="Albert V.A."/>
            <person name="Aono N."/>
            <person name="Aoyama T."/>
            <person name="Ambrose B.A."/>
            <person name="Ashton N.W."/>
            <person name="Axtell M.J."/>
            <person name="Barker E."/>
            <person name="Barker M.S."/>
            <person name="Bennetzen J.L."/>
            <person name="Bonawitz N.D."/>
            <person name="Chapple C."/>
            <person name="Cheng C."/>
            <person name="Correa L.G."/>
            <person name="Dacre M."/>
            <person name="DeBarry J."/>
            <person name="Dreyer I."/>
            <person name="Elias M."/>
            <person name="Engstrom E.M."/>
            <person name="Estelle M."/>
            <person name="Feng L."/>
            <person name="Finet C."/>
            <person name="Floyd S.K."/>
            <person name="Frommer W.B."/>
            <person name="Fujita T."/>
            <person name="Gramzow L."/>
            <person name="Gutensohn M."/>
            <person name="Harholt J."/>
            <person name="Hattori M."/>
            <person name="Heyl A."/>
            <person name="Hirai T."/>
            <person name="Hiwatashi Y."/>
            <person name="Ishikawa M."/>
            <person name="Iwata M."/>
            <person name="Karol K.G."/>
            <person name="Koehler B."/>
            <person name="Kolukisaoglu U."/>
            <person name="Kubo M."/>
            <person name="Kurata T."/>
            <person name="Lalonde S."/>
            <person name="Li K."/>
            <person name="Li Y."/>
            <person name="Litt A."/>
            <person name="Lyons E."/>
            <person name="Manning G."/>
            <person name="Maruyama T."/>
            <person name="Michael T.P."/>
            <person name="Mikami K."/>
            <person name="Miyazaki S."/>
            <person name="Morinaga S."/>
            <person name="Murata T."/>
            <person name="Mueller-Roeber B."/>
            <person name="Nelson D.R."/>
            <person name="Obara M."/>
            <person name="Oguri Y."/>
            <person name="Olmstead R.G."/>
            <person name="Onodera N."/>
            <person name="Petersen B.L."/>
            <person name="Pils B."/>
            <person name="Prigge M."/>
            <person name="Rensing S.A."/>
            <person name="Riano-Pachon D.M."/>
            <person name="Roberts A.W."/>
            <person name="Sato Y."/>
            <person name="Scheller H.V."/>
            <person name="Schulz B."/>
            <person name="Schulz C."/>
            <person name="Shakirov E.V."/>
            <person name="Shibagaki N."/>
            <person name="Shinohara N."/>
            <person name="Shippen D.E."/>
            <person name="Soerensen I."/>
            <person name="Sotooka R."/>
            <person name="Sugimoto N."/>
            <person name="Sugita M."/>
            <person name="Sumikawa N."/>
            <person name="Tanurdzic M."/>
            <person name="Theissen G."/>
            <person name="Ulvskov P."/>
            <person name="Wakazuki S."/>
            <person name="Weng J.K."/>
            <person name="Willats W.W."/>
            <person name="Wipf D."/>
            <person name="Wolf P.G."/>
            <person name="Yang L."/>
            <person name="Zimmer A.D."/>
            <person name="Zhu Q."/>
            <person name="Mitros T."/>
            <person name="Hellsten U."/>
            <person name="Loque D."/>
            <person name="Otillar R."/>
            <person name="Salamov A."/>
            <person name="Schmutz J."/>
            <person name="Shapiro H."/>
            <person name="Lindquist E."/>
            <person name="Lucas S."/>
            <person name="Rokhsar D."/>
            <person name="Grigoriev I.V."/>
        </authorList>
    </citation>
    <scope>NUCLEOTIDE SEQUENCE [LARGE SCALE GENOMIC DNA]</scope>
</reference>
<comment type="similarity">
    <text evidence="1">Belongs to the peptidase C19 family.</text>
</comment>
<dbReference type="Pfam" id="PF00443">
    <property type="entry name" value="UCH"/>
    <property type="match status" value="1"/>
</dbReference>
<dbReference type="KEGG" id="smo:SELMODRAFT_1903"/>
<dbReference type="InParanoid" id="D8R474"/>
<dbReference type="GO" id="GO:0005634">
    <property type="term" value="C:nucleus"/>
    <property type="evidence" value="ECO:0000318"/>
    <property type="project" value="GO_Central"/>
</dbReference>
<dbReference type="eggNOG" id="KOG1865">
    <property type="taxonomic scope" value="Eukaryota"/>
</dbReference>
<dbReference type="GO" id="GO:0031647">
    <property type="term" value="P:regulation of protein stability"/>
    <property type="evidence" value="ECO:0000318"/>
    <property type="project" value="GO_Central"/>
</dbReference>
<organism evidence="4">
    <name type="scientific">Selaginella moellendorffii</name>
    <name type="common">Spikemoss</name>
    <dbReference type="NCBI Taxonomy" id="88036"/>
    <lineage>
        <taxon>Eukaryota</taxon>
        <taxon>Viridiplantae</taxon>
        <taxon>Streptophyta</taxon>
        <taxon>Embryophyta</taxon>
        <taxon>Tracheophyta</taxon>
        <taxon>Lycopodiopsida</taxon>
        <taxon>Selaginellales</taxon>
        <taxon>Selaginellaceae</taxon>
        <taxon>Selaginella</taxon>
    </lineage>
</organism>
<dbReference type="Gramene" id="EFJ33412">
    <property type="protein sequence ID" value="EFJ33412"/>
    <property type="gene ID" value="SELMODRAFT_1903"/>
</dbReference>